<proteinExistence type="predicted"/>
<evidence type="ECO:0000313" key="7">
    <source>
        <dbReference type="EMBL" id="GBF90792.1"/>
    </source>
</evidence>
<evidence type="ECO:0000256" key="2">
    <source>
        <dbReference type="ARBA" id="ARBA00022771"/>
    </source>
</evidence>
<reference evidence="7 8" key="1">
    <citation type="journal article" date="2018" name="Sci. Rep.">
        <title>Raphidocelis subcapitata (=Pseudokirchneriella subcapitata) provides an insight into genome evolution and environmental adaptations in the Sphaeropleales.</title>
        <authorList>
            <person name="Suzuki S."/>
            <person name="Yamaguchi H."/>
            <person name="Nakajima N."/>
            <person name="Kawachi M."/>
        </authorList>
    </citation>
    <scope>NUCLEOTIDE SEQUENCE [LARGE SCALE GENOMIC DNA]</scope>
    <source>
        <strain evidence="7 8">NIES-35</strain>
    </source>
</reference>
<organism evidence="7 8">
    <name type="scientific">Raphidocelis subcapitata</name>
    <dbReference type="NCBI Taxonomy" id="307507"/>
    <lineage>
        <taxon>Eukaryota</taxon>
        <taxon>Viridiplantae</taxon>
        <taxon>Chlorophyta</taxon>
        <taxon>core chlorophytes</taxon>
        <taxon>Chlorophyceae</taxon>
        <taxon>CS clade</taxon>
        <taxon>Sphaeropleales</taxon>
        <taxon>Selenastraceae</taxon>
        <taxon>Raphidocelis</taxon>
    </lineage>
</organism>
<dbReference type="SUPFAM" id="SSF48371">
    <property type="entry name" value="ARM repeat"/>
    <property type="match status" value="1"/>
</dbReference>
<dbReference type="Gene3D" id="6.10.140.2220">
    <property type="match status" value="1"/>
</dbReference>
<dbReference type="InterPro" id="IPR016024">
    <property type="entry name" value="ARM-type_fold"/>
</dbReference>
<sequence>MPPGSGARRSGAQAAPRAQARQDDEGALVNALSSDDPRTAKNAAAALASSADLMALAARQPGLLPGLLSCLRHTPTADSLRLLYASLTSHPEGWPLVAAAPLLLPSLAPVLRGQDEGAKLAWGLLGRMAIQPGLHLAHACRMAQSTAALGVLGQALRGEDPFIRYSATSSSNGSGGGVLNLRGSILVICMRITADRDMAGELARTRGALEALVGALPRVRGDEKGFCAAAGALAKLMRADANGAAAAAAQAEYVLDAAGALDALVSCGGLSQRCQVVAVGVLTRLARKSRARFERSPQAVSALAEGIRAVSLQQGLPVLGRAGAGGGGSSMEDVALAALLPSLLAAMGNRAGGDASAGAGAGGAAAANGSPAGASAGPGATPASAAAEPPATIGAVAARLAAEANAELAARAAALEALAERSADEACAACPAACAACGAERGEGVRLQACAGCAGGPAGRVRYCSDACQRADWVARHKPYCKAAAAEAARAAAEAAAGGAAGAGS</sequence>
<dbReference type="Proteomes" id="UP000247498">
    <property type="component" value="Unassembled WGS sequence"/>
</dbReference>
<evidence type="ECO:0000256" key="3">
    <source>
        <dbReference type="ARBA" id="ARBA00022833"/>
    </source>
</evidence>
<evidence type="ECO:0000256" key="5">
    <source>
        <dbReference type="SAM" id="MobiDB-lite"/>
    </source>
</evidence>
<evidence type="ECO:0000259" key="6">
    <source>
        <dbReference type="PROSITE" id="PS50865"/>
    </source>
</evidence>
<feature type="compositionally biased region" description="Low complexity" evidence="5">
    <location>
        <begin position="1"/>
        <end position="19"/>
    </location>
</feature>
<dbReference type="InterPro" id="IPR002893">
    <property type="entry name" value="Znf_MYND"/>
</dbReference>
<dbReference type="AlphaFoldDB" id="A0A2V0NVT4"/>
<dbReference type="InParanoid" id="A0A2V0NVT4"/>
<keyword evidence="8" id="KW-1185">Reference proteome</keyword>
<name>A0A2V0NVT4_9CHLO</name>
<dbReference type="SUPFAM" id="SSF144232">
    <property type="entry name" value="HIT/MYND zinc finger-like"/>
    <property type="match status" value="1"/>
</dbReference>
<evidence type="ECO:0000313" key="8">
    <source>
        <dbReference type="Proteomes" id="UP000247498"/>
    </source>
</evidence>
<dbReference type="GO" id="GO:0008270">
    <property type="term" value="F:zinc ion binding"/>
    <property type="evidence" value="ECO:0007669"/>
    <property type="project" value="UniProtKB-KW"/>
</dbReference>
<dbReference type="PROSITE" id="PS50865">
    <property type="entry name" value="ZF_MYND_2"/>
    <property type="match status" value="1"/>
</dbReference>
<comment type="caution">
    <text evidence="7">The sequence shown here is derived from an EMBL/GenBank/DDBJ whole genome shotgun (WGS) entry which is preliminary data.</text>
</comment>
<gene>
    <name evidence="7" type="ORF">Rsub_03093</name>
</gene>
<feature type="domain" description="MYND-type" evidence="6">
    <location>
        <begin position="434"/>
        <end position="481"/>
    </location>
</feature>
<protein>
    <recommendedName>
        <fullName evidence="6">MYND-type domain-containing protein</fullName>
    </recommendedName>
</protein>
<keyword evidence="2 4" id="KW-0863">Zinc-finger</keyword>
<keyword evidence="3" id="KW-0862">Zinc</keyword>
<dbReference type="OrthoDB" id="432970at2759"/>
<accession>A0A2V0NVT4</accession>
<keyword evidence="1" id="KW-0479">Metal-binding</keyword>
<evidence type="ECO:0000256" key="1">
    <source>
        <dbReference type="ARBA" id="ARBA00022723"/>
    </source>
</evidence>
<dbReference type="Pfam" id="PF01753">
    <property type="entry name" value="zf-MYND"/>
    <property type="match status" value="1"/>
</dbReference>
<dbReference type="EMBL" id="BDRX01000019">
    <property type="protein sequence ID" value="GBF90792.1"/>
    <property type="molecule type" value="Genomic_DNA"/>
</dbReference>
<feature type="region of interest" description="Disordered" evidence="5">
    <location>
        <begin position="1"/>
        <end position="35"/>
    </location>
</feature>
<evidence type="ECO:0000256" key="4">
    <source>
        <dbReference type="PROSITE-ProRule" id="PRU00134"/>
    </source>
</evidence>